<evidence type="ECO:0000256" key="2">
    <source>
        <dbReference type="ARBA" id="ARBA00022801"/>
    </source>
</evidence>
<keyword evidence="7" id="KW-0472">Membrane</keyword>
<feature type="active site" description="Proton donor" evidence="3">
    <location>
        <position position="481"/>
    </location>
</feature>
<evidence type="ECO:0000256" key="6">
    <source>
        <dbReference type="RuleBase" id="RU363067"/>
    </source>
</evidence>
<dbReference type="AlphaFoldDB" id="A0A1J1H2N3"/>
<keyword evidence="7" id="KW-1133">Transmembrane helix</keyword>
<dbReference type="PROSITE" id="PS51845">
    <property type="entry name" value="PDEASE_I_2"/>
    <property type="match status" value="1"/>
</dbReference>
<dbReference type="GO" id="GO:0007165">
    <property type="term" value="P:signal transduction"/>
    <property type="evidence" value="ECO:0007669"/>
    <property type="project" value="InterPro"/>
</dbReference>
<sequence length="763" mass="90760">MLDDNREKCDKNDSVKNVFSLFSLTSNIEEKVIKFWPLKFKDKEEELLYIVKICDNIYKKRFFILISHMSSLLFMYSICLIVGRINDLFSILRWTFMFLHIFVALNIIMIIILHYTHYIEKFKTLRGKIFVIFSIFALILWCSWLFILFSDVKEHLPVVVNVNNFLYATYTHNKINVVLCFFAYIPIIYLITVLPCRICYSYIFDLLFFIMKIAIYSFFYIITIKNYILIDNIFMIASSLIGSIFIFMIRYIIEIQRRLSFHNWNKQIKQIIKLKINLKEEKEKLSLTNIEEIFIIINNCIGNFNSTNLNPEDKNFCIVNNLKKILNILKEDNLFSPDRNLINKKNYNHIYDYLMGIKKNKATLENMEEFKDESEIESLIESVSETRSKLKLDLQSKSFSKIDEMKSFKSDFEINMNSENLNMNTWNTMFLNQKTVNDDIFIQIGNHLLHKYYTSSKNIPNEILCSLLHEMKSGYNDVPYHNSIHAAMVTQQCNILVNNLETANILQDNEMAAFFVASLGHDIGHFGRTNIFLKNCSNFLSIIYNDKSILENYHCSYLFHILLKEKNNIFKNENSRTLITLRQQIIELILATDMSKHIKILAQFRIKSIKMKSYIEKNIVLCLKMIIKAADLSHNCVDWSEHYLWVKRLVNEFYFEGDEELERGNQIHPLFDRRCHDNFIQIQRTFLKELVYPLVISLKTLDKSTITQCMIEKVKRNYSKWTKIEKNSIKKKKYLNELLCNIPESWKNYYKPNLDIYQLEKCK</sequence>
<keyword evidence="7" id="KW-0812">Transmembrane</keyword>
<feature type="binding site" evidence="5">
    <location>
        <position position="521"/>
    </location>
    <ligand>
        <name>Zn(2+)</name>
        <dbReference type="ChEBI" id="CHEBI:29105"/>
        <label>1</label>
    </ligand>
</feature>
<feature type="binding site" evidence="4">
    <location>
        <position position="683"/>
    </location>
    <ligand>
        <name>AMP</name>
        <dbReference type="ChEBI" id="CHEBI:456215"/>
    </ligand>
</feature>
<evidence type="ECO:0000256" key="7">
    <source>
        <dbReference type="SAM" id="Phobius"/>
    </source>
</evidence>
<feature type="binding site" evidence="5">
    <location>
        <position position="522"/>
    </location>
    <ligand>
        <name>Zn(2+)</name>
        <dbReference type="ChEBI" id="CHEBI:29105"/>
        <label>2</label>
    </ligand>
</feature>
<dbReference type="SMART" id="SM00471">
    <property type="entry name" value="HDc"/>
    <property type="match status" value="1"/>
</dbReference>
<feature type="transmembrane region" description="Helical" evidence="7">
    <location>
        <begin position="202"/>
        <end position="221"/>
    </location>
</feature>
<evidence type="ECO:0000256" key="3">
    <source>
        <dbReference type="PIRSR" id="PIRSR623088-1"/>
    </source>
</evidence>
<feature type="transmembrane region" description="Helical" evidence="7">
    <location>
        <begin position="175"/>
        <end position="195"/>
    </location>
</feature>
<reference evidence="9" key="1">
    <citation type="submission" date="2015-04" db="EMBL/GenBank/DDBJ databases">
        <authorList>
            <consortium name="Pathogen Informatics"/>
        </authorList>
    </citation>
    <scope>NUCLEOTIDE SEQUENCE [LARGE SCALE GENOMIC DNA]</scope>
    <source>
        <strain evidence="9">8A</strain>
    </source>
</reference>
<dbReference type="SUPFAM" id="SSF109604">
    <property type="entry name" value="HD-domain/PDEase-like"/>
    <property type="match status" value="1"/>
</dbReference>
<comment type="cofactor">
    <cofactor evidence="6">
        <name>a divalent metal cation</name>
        <dbReference type="ChEBI" id="CHEBI:60240"/>
    </cofactor>
    <text evidence="6">Binds 2 divalent metal cations per subunit. Site 1 may preferentially bind zinc ions, while site 2 has a preference for magnesium and/or manganese ions.</text>
</comment>
<evidence type="ECO:0000256" key="1">
    <source>
        <dbReference type="ARBA" id="ARBA00022723"/>
    </source>
</evidence>
<dbReference type="VEuPathDB" id="PlasmoDB:PGAL8A_00517900"/>
<feature type="transmembrane region" description="Helical" evidence="7">
    <location>
        <begin position="91"/>
        <end position="117"/>
    </location>
</feature>
<name>A0A1J1H2N3_PLAGA</name>
<dbReference type="EC" id="3.1.4.-" evidence="6"/>
<dbReference type="OMA" id="IFVIRYI"/>
<keyword evidence="1 5" id="KW-0479">Metal-binding</keyword>
<evidence type="ECO:0000313" key="10">
    <source>
        <dbReference type="Proteomes" id="UP000220797"/>
    </source>
</evidence>
<keyword evidence="2 6" id="KW-0378">Hydrolase</keyword>
<evidence type="ECO:0000256" key="5">
    <source>
        <dbReference type="PIRSR" id="PIRSR623088-3"/>
    </source>
</evidence>
<comment type="similarity">
    <text evidence="6">Belongs to the cyclic nucleotide phosphodiesterase family.</text>
</comment>
<feature type="transmembrane region" description="Helical" evidence="7">
    <location>
        <begin position="233"/>
        <end position="253"/>
    </location>
</feature>
<dbReference type="GeneID" id="39733712"/>
<feature type="binding site" evidence="4">
    <location>
        <position position="631"/>
    </location>
    <ligand>
        <name>AMP</name>
        <dbReference type="ChEBI" id="CHEBI:456215"/>
    </ligand>
</feature>
<dbReference type="InterPro" id="IPR002073">
    <property type="entry name" value="PDEase_catalytic_dom"/>
</dbReference>
<keyword evidence="10" id="KW-1185">Reference proteome</keyword>
<feature type="binding site" evidence="4">
    <location>
        <position position="522"/>
    </location>
    <ligand>
        <name>AMP</name>
        <dbReference type="ChEBI" id="CHEBI:456215"/>
    </ligand>
</feature>
<evidence type="ECO:0000256" key="4">
    <source>
        <dbReference type="PIRSR" id="PIRSR623088-2"/>
    </source>
</evidence>
<dbReference type="OrthoDB" id="342865at2759"/>
<feature type="transmembrane region" description="Helical" evidence="7">
    <location>
        <begin position="129"/>
        <end position="149"/>
    </location>
</feature>
<dbReference type="InterPro" id="IPR036971">
    <property type="entry name" value="PDEase_catalytic_dom_sf"/>
</dbReference>
<feature type="binding site" evidence="5">
    <location>
        <position position="631"/>
    </location>
    <ligand>
        <name>Zn(2+)</name>
        <dbReference type="ChEBI" id="CHEBI:29105"/>
        <label>1</label>
    </ligand>
</feature>
<organism evidence="9 10">
    <name type="scientific">Plasmodium gallinaceum</name>
    <dbReference type="NCBI Taxonomy" id="5849"/>
    <lineage>
        <taxon>Eukaryota</taxon>
        <taxon>Sar</taxon>
        <taxon>Alveolata</taxon>
        <taxon>Apicomplexa</taxon>
        <taxon>Aconoidasida</taxon>
        <taxon>Haemosporida</taxon>
        <taxon>Plasmodiidae</taxon>
        <taxon>Plasmodium</taxon>
        <taxon>Plasmodium (Haemamoeba)</taxon>
    </lineage>
</organism>
<dbReference type="EMBL" id="CVMV01000110">
    <property type="protein sequence ID" value="CRG97606.1"/>
    <property type="molecule type" value="Genomic_DNA"/>
</dbReference>
<feature type="domain" description="PDEase" evidence="8">
    <location>
        <begin position="400"/>
        <end position="728"/>
    </location>
</feature>
<dbReference type="Proteomes" id="UP000220797">
    <property type="component" value="Unassembled WGS sequence"/>
</dbReference>
<feature type="binding site" evidence="4">
    <location>
        <begin position="481"/>
        <end position="485"/>
    </location>
    <ligand>
        <name>AMP</name>
        <dbReference type="ChEBI" id="CHEBI:456215"/>
    </ligand>
</feature>
<feature type="transmembrane region" description="Helical" evidence="7">
    <location>
        <begin position="62"/>
        <end position="85"/>
    </location>
</feature>
<accession>A0A1J1H2N3</accession>
<dbReference type="GO" id="GO:0004114">
    <property type="term" value="F:3',5'-cyclic-nucleotide phosphodiesterase activity"/>
    <property type="evidence" value="ECO:0007669"/>
    <property type="project" value="InterPro"/>
</dbReference>
<dbReference type="InterPro" id="IPR003607">
    <property type="entry name" value="HD/PDEase_dom"/>
</dbReference>
<dbReference type="PRINTS" id="PR00387">
    <property type="entry name" value="PDIESTERASE1"/>
</dbReference>
<dbReference type="InterPro" id="IPR023174">
    <property type="entry name" value="PDEase_CS"/>
</dbReference>
<dbReference type="RefSeq" id="XP_028530407.1">
    <property type="nucleotide sequence ID" value="XM_028674012.1"/>
</dbReference>
<evidence type="ECO:0000259" key="8">
    <source>
        <dbReference type="PROSITE" id="PS51845"/>
    </source>
</evidence>
<dbReference type="InterPro" id="IPR023088">
    <property type="entry name" value="PDEase"/>
</dbReference>
<dbReference type="PANTHER" id="PTHR11347">
    <property type="entry name" value="CYCLIC NUCLEOTIDE PHOSPHODIESTERASE"/>
    <property type="match status" value="1"/>
</dbReference>
<comment type="caution">
    <text evidence="9">The sequence shown here is derived from an EMBL/GenBank/DDBJ whole genome shotgun (WGS) entry which is preliminary data.</text>
</comment>
<dbReference type="PROSITE" id="PS00126">
    <property type="entry name" value="PDEASE_I_1"/>
    <property type="match status" value="1"/>
</dbReference>
<protein>
    <recommendedName>
        <fullName evidence="6">Phosphodiesterase</fullName>
        <ecNumber evidence="6">3.1.4.-</ecNumber>
    </recommendedName>
</protein>
<feature type="binding site" evidence="5">
    <location>
        <position position="522"/>
    </location>
    <ligand>
        <name>Zn(2+)</name>
        <dbReference type="ChEBI" id="CHEBI:29105"/>
        <label>1</label>
    </ligand>
</feature>
<proteinExistence type="inferred from homology"/>
<feature type="binding site" evidence="5">
    <location>
        <position position="485"/>
    </location>
    <ligand>
        <name>Zn(2+)</name>
        <dbReference type="ChEBI" id="CHEBI:29105"/>
        <label>1</label>
    </ligand>
</feature>
<dbReference type="Pfam" id="PF00233">
    <property type="entry name" value="PDEase_I"/>
    <property type="match status" value="1"/>
</dbReference>
<dbReference type="Gene3D" id="1.10.1300.10">
    <property type="entry name" value="3'5'-cyclic nucleotide phosphodiesterase, catalytic domain"/>
    <property type="match status" value="1"/>
</dbReference>
<evidence type="ECO:0000313" key="9">
    <source>
        <dbReference type="EMBL" id="CRG97606.1"/>
    </source>
</evidence>
<dbReference type="CDD" id="cd00077">
    <property type="entry name" value="HDc"/>
    <property type="match status" value="1"/>
</dbReference>
<gene>
    <name evidence="9" type="primary">PDEgamma</name>
    <name evidence="9" type="ORF">PGAL8A_00517900</name>
</gene>
<dbReference type="GO" id="GO:0046872">
    <property type="term" value="F:metal ion binding"/>
    <property type="evidence" value="ECO:0007669"/>
    <property type="project" value="UniProtKB-KW"/>
</dbReference>